<gene>
    <name evidence="8" type="ORF">GCM10010994_20930</name>
</gene>
<evidence type="ECO:0000313" key="8">
    <source>
        <dbReference type="EMBL" id="GGC62163.1"/>
    </source>
</evidence>
<dbReference type="AlphaFoldDB" id="A0A916XCQ6"/>
<keyword evidence="9" id="KW-1185">Reference proteome</keyword>
<dbReference type="InterPro" id="IPR050545">
    <property type="entry name" value="Mycobact_MmpL"/>
</dbReference>
<dbReference type="InterPro" id="IPR017841">
    <property type="entry name" value="Hopanoid_biosynth_HpnN"/>
</dbReference>
<dbReference type="NCBIfam" id="TIGR03480">
    <property type="entry name" value="HpnN"/>
    <property type="match status" value="1"/>
</dbReference>
<dbReference type="PANTHER" id="PTHR33406">
    <property type="entry name" value="MEMBRANE PROTEIN MJ1562-RELATED"/>
    <property type="match status" value="1"/>
</dbReference>
<dbReference type="Proteomes" id="UP000637002">
    <property type="component" value="Unassembled WGS sequence"/>
</dbReference>
<name>A0A916XCQ6_9HYPH</name>
<evidence type="ECO:0000313" key="9">
    <source>
        <dbReference type="Proteomes" id="UP000637002"/>
    </source>
</evidence>
<dbReference type="EMBL" id="BMGG01000003">
    <property type="protein sequence ID" value="GGC62163.1"/>
    <property type="molecule type" value="Genomic_DNA"/>
</dbReference>
<evidence type="ECO:0000256" key="4">
    <source>
        <dbReference type="ARBA" id="ARBA00022989"/>
    </source>
</evidence>
<proteinExistence type="predicted"/>
<organism evidence="8 9">
    <name type="scientific">Chelatococcus reniformis</name>
    <dbReference type="NCBI Taxonomy" id="1494448"/>
    <lineage>
        <taxon>Bacteria</taxon>
        <taxon>Pseudomonadati</taxon>
        <taxon>Pseudomonadota</taxon>
        <taxon>Alphaproteobacteria</taxon>
        <taxon>Hyphomicrobiales</taxon>
        <taxon>Chelatococcaceae</taxon>
        <taxon>Chelatococcus</taxon>
    </lineage>
</organism>
<accession>A0A916XCQ6</accession>
<reference evidence="8" key="1">
    <citation type="journal article" date="2014" name="Int. J. Syst. Evol. Microbiol.">
        <title>Complete genome sequence of Corynebacterium casei LMG S-19264T (=DSM 44701T), isolated from a smear-ripened cheese.</title>
        <authorList>
            <consortium name="US DOE Joint Genome Institute (JGI-PGF)"/>
            <person name="Walter F."/>
            <person name="Albersmeier A."/>
            <person name="Kalinowski J."/>
            <person name="Ruckert C."/>
        </authorList>
    </citation>
    <scope>NUCLEOTIDE SEQUENCE</scope>
    <source>
        <strain evidence="8">CGMCC 1.12919</strain>
    </source>
</reference>
<feature type="transmembrane region" description="Helical" evidence="6">
    <location>
        <begin position="369"/>
        <end position="390"/>
    </location>
</feature>
<feature type="transmembrane region" description="Helical" evidence="6">
    <location>
        <begin position="453"/>
        <end position="472"/>
    </location>
</feature>
<sequence>MTAAIMQAVRLSGRHPWLVVLGFLAVTLLSGLYVARNFAIDTDSEKLLSAALPYRQQEIALERAFPQRSGQLLAVVTASTPEKAEEAAEALVRTLAPRSDVIRSIHRPDGGPFFARSGLLFLDVDHVRRSMSALTTAQPLLEVLAADPTLRGILDVLSQGLQGVSADMVKLQELAAPISAIADALERLSQGKDAAFSWRRLISGEAPSTAELRRFVNIQPVLDFDNLEPGGKATRVIRDAIAELNLVPAHGVTVRLTGPVALSDEEFGTIAEGAEINTIATVAIVLLILWLALRQRAVIAAVMVNLAVGLVLTAAVGLWLVGALNLISIAFAVLFIGIGVDFGIQFGVRYRAERHEKADMHAALQMTARALAGPLLLAAASIAAAFYSFLPTAYRGLSELGLIAGTGMIIAFVTTVTLLPALIVLLRPSGVAAEVGFPALAPVDRFLNKRGNWVVGVTIGLTLLALPLLWALRFDSNPLNLRAQNTEAVSTLLDLLRDPQTSPNTINVLADNVPDALAIAGKVRALPEVARVVTLESFIPEHQDEKLPIIAETRTALKNVIDPGPASAPPTPQETEAALATTASELAEAASHSAEPTAAQAKRLGGLLATLAKGSPEARRAAEAALVVPLKTTLTQIRDLLSADRVDLASLPQSLRSDWVAADGRARVEVAPSGDANDGVVLRRFADAVRAVAPNASGMPIGITEAAATIVKAFLQAGALSVIAITVILYFALRRWLDVALTLVPLLLALVVTLEICAAIDLKLNFANIIALPLLLGVGVAFKIYYVMAWRSGETNFLQSSLTRAVFFSACTTATAFGSLWLSHHPGTSSMGKLMALALVTTLAAATLFQPALLASQNGGSDAADDGPPPEGRGPAA</sequence>
<evidence type="ECO:0000259" key="7">
    <source>
        <dbReference type="Pfam" id="PF03176"/>
    </source>
</evidence>
<evidence type="ECO:0000256" key="6">
    <source>
        <dbReference type="SAM" id="Phobius"/>
    </source>
</evidence>
<dbReference type="InterPro" id="IPR004869">
    <property type="entry name" value="MMPL_dom"/>
</dbReference>
<feature type="transmembrane region" description="Helical" evidence="6">
    <location>
        <begin position="740"/>
        <end position="760"/>
    </location>
</feature>
<dbReference type="RefSeq" id="WP_188609082.1">
    <property type="nucleotide sequence ID" value="NZ_BMGG01000003.1"/>
</dbReference>
<evidence type="ECO:0000256" key="5">
    <source>
        <dbReference type="ARBA" id="ARBA00023136"/>
    </source>
</evidence>
<dbReference type="GO" id="GO:0005886">
    <property type="term" value="C:plasma membrane"/>
    <property type="evidence" value="ECO:0007669"/>
    <property type="project" value="UniProtKB-SubCell"/>
</dbReference>
<reference evidence="8" key="2">
    <citation type="submission" date="2020-09" db="EMBL/GenBank/DDBJ databases">
        <authorList>
            <person name="Sun Q."/>
            <person name="Zhou Y."/>
        </authorList>
    </citation>
    <scope>NUCLEOTIDE SEQUENCE</scope>
    <source>
        <strain evidence="8">CGMCC 1.12919</strain>
    </source>
</reference>
<comment type="subcellular location">
    <subcellularLocation>
        <location evidence="1">Cell membrane</location>
        <topology evidence="1">Multi-pass membrane protein</topology>
    </subcellularLocation>
</comment>
<feature type="domain" description="Membrane transport protein MMPL" evidence="7">
    <location>
        <begin position="232"/>
        <end position="429"/>
    </location>
</feature>
<feature type="transmembrane region" description="Helical" evidence="6">
    <location>
        <begin position="276"/>
        <end position="293"/>
    </location>
</feature>
<feature type="transmembrane region" description="Helical" evidence="6">
    <location>
        <begin position="300"/>
        <end position="320"/>
    </location>
</feature>
<comment type="caution">
    <text evidence="8">The sequence shown here is derived from an EMBL/GenBank/DDBJ whole genome shotgun (WGS) entry which is preliminary data.</text>
</comment>
<dbReference type="PANTHER" id="PTHR33406:SF13">
    <property type="entry name" value="MEMBRANE PROTEIN YDFJ"/>
    <property type="match status" value="1"/>
</dbReference>
<feature type="transmembrane region" description="Helical" evidence="6">
    <location>
        <begin position="402"/>
        <end position="426"/>
    </location>
</feature>
<feature type="transmembrane region" description="Helical" evidence="6">
    <location>
        <begin position="766"/>
        <end position="790"/>
    </location>
</feature>
<keyword evidence="5 6" id="KW-0472">Membrane</keyword>
<keyword evidence="3 6" id="KW-0812">Transmembrane</keyword>
<dbReference type="Pfam" id="PF03176">
    <property type="entry name" value="MMPL"/>
    <property type="match status" value="1"/>
</dbReference>
<keyword evidence="4 6" id="KW-1133">Transmembrane helix</keyword>
<feature type="transmembrane region" description="Helical" evidence="6">
    <location>
        <begin position="802"/>
        <end position="822"/>
    </location>
</feature>
<evidence type="ECO:0000256" key="3">
    <source>
        <dbReference type="ARBA" id="ARBA00022692"/>
    </source>
</evidence>
<evidence type="ECO:0000256" key="2">
    <source>
        <dbReference type="ARBA" id="ARBA00022475"/>
    </source>
</evidence>
<feature type="transmembrane region" description="Helical" evidence="6">
    <location>
        <begin position="326"/>
        <end position="348"/>
    </location>
</feature>
<feature type="transmembrane region" description="Helical" evidence="6">
    <location>
        <begin position="713"/>
        <end position="733"/>
    </location>
</feature>
<keyword evidence="2" id="KW-1003">Cell membrane</keyword>
<dbReference type="SUPFAM" id="SSF82866">
    <property type="entry name" value="Multidrug efflux transporter AcrB transmembrane domain"/>
    <property type="match status" value="2"/>
</dbReference>
<protein>
    <submittedName>
        <fullName evidence="8">RND transporter</fullName>
    </submittedName>
</protein>
<dbReference type="Gene3D" id="1.20.1640.10">
    <property type="entry name" value="Multidrug efflux transporter AcrB transmembrane domain"/>
    <property type="match status" value="2"/>
</dbReference>
<evidence type="ECO:0000256" key="1">
    <source>
        <dbReference type="ARBA" id="ARBA00004651"/>
    </source>
</evidence>
<feature type="transmembrane region" description="Helical" evidence="6">
    <location>
        <begin position="834"/>
        <end position="854"/>
    </location>
</feature>